<dbReference type="InterPro" id="IPR039421">
    <property type="entry name" value="Type_1_exporter"/>
</dbReference>
<evidence type="ECO:0000256" key="2">
    <source>
        <dbReference type="ARBA" id="ARBA00022448"/>
    </source>
</evidence>
<evidence type="ECO:0000256" key="9">
    <source>
        <dbReference type="SAM" id="MobiDB-lite"/>
    </source>
</evidence>
<evidence type="ECO:0000259" key="11">
    <source>
        <dbReference type="PROSITE" id="PS50893"/>
    </source>
</evidence>
<dbReference type="PANTHER" id="PTHR43394:SF1">
    <property type="entry name" value="ATP-BINDING CASSETTE SUB-FAMILY B MEMBER 10, MITOCHONDRIAL"/>
    <property type="match status" value="1"/>
</dbReference>
<evidence type="ECO:0000256" key="6">
    <source>
        <dbReference type="ARBA" id="ARBA00022840"/>
    </source>
</evidence>
<evidence type="ECO:0000256" key="3">
    <source>
        <dbReference type="ARBA" id="ARBA00022475"/>
    </source>
</evidence>
<dbReference type="PROSITE" id="PS50893">
    <property type="entry name" value="ABC_TRANSPORTER_2"/>
    <property type="match status" value="1"/>
</dbReference>
<feature type="transmembrane region" description="Helical" evidence="10">
    <location>
        <begin position="295"/>
        <end position="314"/>
    </location>
</feature>
<feature type="compositionally biased region" description="Polar residues" evidence="9">
    <location>
        <begin position="1"/>
        <end position="10"/>
    </location>
</feature>
<accession>A0A3D3R1J9</accession>
<keyword evidence="6 13" id="KW-0067">ATP-binding</keyword>
<keyword evidence="4 10" id="KW-0812">Transmembrane</keyword>
<dbReference type="SMART" id="SM00382">
    <property type="entry name" value="AAA"/>
    <property type="match status" value="1"/>
</dbReference>
<evidence type="ECO:0000256" key="5">
    <source>
        <dbReference type="ARBA" id="ARBA00022741"/>
    </source>
</evidence>
<keyword evidence="8 10" id="KW-0472">Membrane</keyword>
<dbReference type="GO" id="GO:0005886">
    <property type="term" value="C:plasma membrane"/>
    <property type="evidence" value="ECO:0007669"/>
    <property type="project" value="UniProtKB-SubCell"/>
</dbReference>
<organism evidence="13 14">
    <name type="scientific">Gimesia maris</name>
    <dbReference type="NCBI Taxonomy" id="122"/>
    <lineage>
        <taxon>Bacteria</taxon>
        <taxon>Pseudomonadati</taxon>
        <taxon>Planctomycetota</taxon>
        <taxon>Planctomycetia</taxon>
        <taxon>Planctomycetales</taxon>
        <taxon>Planctomycetaceae</taxon>
        <taxon>Gimesia</taxon>
    </lineage>
</organism>
<dbReference type="AlphaFoldDB" id="A0A3D3R1J9"/>
<dbReference type="InterPro" id="IPR036640">
    <property type="entry name" value="ABC1_TM_sf"/>
</dbReference>
<dbReference type="GO" id="GO:0015421">
    <property type="term" value="F:ABC-type oligopeptide transporter activity"/>
    <property type="evidence" value="ECO:0007669"/>
    <property type="project" value="TreeGrafter"/>
</dbReference>
<dbReference type="PANTHER" id="PTHR43394">
    <property type="entry name" value="ATP-DEPENDENT PERMEASE MDL1, MITOCHONDRIAL"/>
    <property type="match status" value="1"/>
</dbReference>
<feature type="transmembrane region" description="Helical" evidence="10">
    <location>
        <begin position="103"/>
        <end position="123"/>
    </location>
</feature>
<dbReference type="Pfam" id="PF00005">
    <property type="entry name" value="ABC_tran"/>
    <property type="match status" value="1"/>
</dbReference>
<dbReference type="FunFam" id="3.40.50.300:FF:000221">
    <property type="entry name" value="Multidrug ABC transporter ATP-binding protein"/>
    <property type="match status" value="1"/>
</dbReference>
<dbReference type="CDD" id="cd07346">
    <property type="entry name" value="ABC_6TM_exporters"/>
    <property type="match status" value="1"/>
</dbReference>
<keyword evidence="5" id="KW-0547">Nucleotide-binding</keyword>
<keyword evidence="3" id="KW-1003">Cell membrane</keyword>
<dbReference type="Pfam" id="PF00664">
    <property type="entry name" value="ABC_membrane"/>
    <property type="match status" value="1"/>
</dbReference>
<sequence length="630" mass="70690">MSTNPTSSRQQFEEYKEEFLESQNSAQGKPASKRDRSSWELVKSFLELLKVHRWSVILSLMTLTVATLLALIPPAATKFVVDYVLQKKPLPKLMPAWFPHEPWPMLVTITVTVIIISLIRIGLQIWGRWHATRVTKMIQMKVRKDVFAQAVRLPLHRVQELKSGGAASILREDAGSVGELVFGMLYNPCRAIIQLLGSLVILAWFDWRLLLGAFFLVPLVYLSHRTWISRIRPQHRKIRAQRVAVDALATESFGGMRVVRAFGRQRSETSRVLRGNHLMGRQELYAWWWSRFIEIVWETLIPVASACLLLYGGWQVLQGELTLGDLVMFLAYLLMLLGPLAVLAQSAAQFQNSLSGFDRVLELLDEPREMESATARTITKAEIEGQVTFENVSFQYPNSQQYALREVSLDIAPGETIALVGPSGAGKTTFCNLVARFYDPTSGRVLLDGHDLIEFDVESYRNQIGVVEQDVFLFDGSIADNIGYGDRKATIEQIQYAAEIANADEFIRTLPNGYQTLIGERGVKLSGGQRQRLAIARAILADPKILILDEATSNLDTESERLIQDSLTTLMQNRTCFVIAHRLSTITHASLIVVFEGGRIIESGSHEILMETGGKYKEMVLLQTSPAGVS</sequence>
<dbReference type="Proteomes" id="UP000263642">
    <property type="component" value="Unassembled WGS sequence"/>
</dbReference>
<dbReference type="PROSITE" id="PS50929">
    <property type="entry name" value="ABC_TM1F"/>
    <property type="match status" value="1"/>
</dbReference>
<reference evidence="13 14" key="1">
    <citation type="journal article" date="2018" name="Nat. Biotechnol.">
        <title>A standardized bacterial taxonomy based on genome phylogeny substantially revises the tree of life.</title>
        <authorList>
            <person name="Parks D.H."/>
            <person name="Chuvochina M."/>
            <person name="Waite D.W."/>
            <person name="Rinke C."/>
            <person name="Skarshewski A."/>
            <person name="Chaumeil P.A."/>
            <person name="Hugenholtz P."/>
        </authorList>
    </citation>
    <scope>NUCLEOTIDE SEQUENCE [LARGE SCALE GENOMIC DNA]</scope>
    <source>
        <strain evidence="13">UBA9375</strain>
    </source>
</reference>
<name>A0A3D3R1J9_9PLAN</name>
<feature type="domain" description="ABC transmembrane type-1" evidence="12">
    <location>
        <begin position="57"/>
        <end position="352"/>
    </location>
</feature>
<gene>
    <name evidence="13" type="ORF">DIT97_06075</name>
</gene>
<evidence type="ECO:0000313" key="13">
    <source>
        <dbReference type="EMBL" id="HCO22639.1"/>
    </source>
</evidence>
<evidence type="ECO:0000313" key="14">
    <source>
        <dbReference type="Proteomes" id="UP000263642"/>
    </source>
</evidence>
<dbReference type="SUPFAM" id="SSF52540">
    <property type="entry name" value="P-loop containing nucleoside triphosphate hydrolases"/>
    <property type="match status" value="1"/>
</dbReference>
<dbReference type="InterPro" id="IPR011527">
    <property type="entry name" value="ABC1_TM_dom"/>
</dbReference>
<dbReference type="InterPro" id="IPR003439">
    <property type="entry name" value="ABC_transporter-like_ATP-bd"/>
</dbReference>
<evidence type="ECO:0000256" key="7">
    <source>
        <dbReference type="ARBA" id="ARBA00022989"/>
    </source>
</evidence>
<feature type="domain" description="ABC transporter" evidence="11">
    <location>
        <begin position="387"/>
        <end position="622"/>
    </location>
</feature>
<protein>
    <submittedName>
        <fullName evidence="13">ABC transporter ATP-binding protein</fullName>
    </submittedName>
</protein>
<dbReference type="GO" id="GO:0016887">
    <property type="term" value="F:ATP hydrolysis activity"/>
    <property type="evidence" value="ECO:0007669"/>
    <property type="project" value="InterPro"/>
</dbReference>
<dbReference type="SUPFAM" id="SSF90123">
    <property type="entry name" value="ABC transporter transmembrane region"/>
    <property type="match status" value="1"/>
</dbReference>
<proteinExistence type="predicted"/>
<dbReference type="GO" id="GO:0005524">
    <property type="term" value="F:ATP binding"/>
    <property type="evidence" value="ECO:0007669"/>
    <property type="project" value="UniProtKB-KW"/>
</dbReference>
<dbReference type="PROSITE" id="PS00211">
    <property type="entry name" value="ABC_TRANSPORTER_1"/>
    <property type="match status" value="1"/>
</dbReference>
<dbReference type="InterPro" id="IPR027417">
    <property type="entry name" value="P-loop_NTPase"/>
</dbReference>
<evidence type="ECO:0000256" key="10">
    <source>
        <dbReference type="SAM" id="Phobius"/>
    </source>
</evidence>
<evidence type="ECO:0000256" key="8">
    <source>
        <dbReference type="ARBA" id="ARBA00023136"/>
    </source>
</evidence>
<dbReference type="Gene3D" id="1.20.1560.10">
    <property type="entry name" value="ABC transporter type 1, transmembrane domain"/>
    <property type="match status" value="1"/>
</dbReference>
<keyword evidence="7 10" id="KW-1133">Transmembrane helix</keyword>
<dbReference type="EMBL" id="DQAY01000041">
    <property type="protein sequence ID" value="HCO22639.1"/>
    <property type="molecule type" value="Genomic_DNA"/>
</dbReference>
<dbReference type="CDD" id="cd03251">
    <property type="entry name" value="ABCC_MsbA"/>
    <property type="match status" value="1"/>
</dbReference>
<dbReference type="InterPro" id="IPR003593">
    <property type="entry name" value="AAA+_ATPase"/>
</dbReference>
<keyword evidence="2" id="KW-0813">Transport</keyword>
<dbReference type="Gene3D" id="3.40.50.300">
    <property type="entry name" value="P-loop containing nucleotide triphosphate hydrolases"/>
    <property type="match status" value="1"/>
</dbReference>
<comment type="caution">
    <text evidence="13">The sequence shown here is derived from an EMBL/GenBank/DDBJ whole genome shotgun (WGS) entry which is preliminary data.</text>
</comment>
<comment type="subcellular location">
    <subcellularLocation>
        <location evidence="1">Cell membrane</location>
        <topology evidence="1">Multi-pass membrane protein</topology>
    </subcellularLocation>
</comment>
<evidence type="ECO:0000256" key="4">
    <source>
        <dbReference type="ARBA" id="ARBA00022692"/>
    </source>
</evidence>
<evidence type="ECO:0000256" key="1">
    <source>
        <dbReference type="ARBA" id="ARBA00004651"/>
    </source>
</evidence>
<feature type="transmembrane region" description="Helical" evidence="10">
    <location>
        <begin position="54"/>
        <end position="76"/>
    </location>
</feature>
<dbReference type="InterPro" id="IPR017871">
    <property type="entry name" value="ABC_transporter-like_CS"/>
</dbReference>
<evidence type="ECO:0000259" key="12">
    <source>
        <dbReference type="PROSITE" id="PS50929"/>
    </source>
</evidence>
<feature type="region of interest" description="Disordered" evidence="9">
    <location>
        <begin position="1"/>
        <end position="32"/>
    </location>
</feature>
<feature type="transmembrane region" description="Helical" evidence="10">
    <location>
        <begin position="326"/>
        <end position="344"/>
    </location>
</feature>